<keyword evidence="1" id="KW-0614">Plasmid</keyword>
<sequence>MYEILYGVGLFVYFYMCIKTLLYYKKTNKVNELGITLVIIIGFGLLYFMPETLRDMLPYLATPLAFN</sequence>
<protein>
    <submittedName>
        <fullName evidence="1">Uncharacterized protein</fullName>
    </submittedName>
</protein>
<name>A0A160LHX2_BACTI</name>
<proteinExistence type="predicted"/>
<dbReference type="EMBL" id="CP013277">
    <property type="protein sequence ID" value="AND28054.1"/>
    <property type="molecule type" value="Genomic_DNA"/>
</dbReference>
<dbReference type="AlphaFoldDB" id="A0A160LHX2"/>
<evidence type="ECO:0000313" key="1">
    <source>
        <dbReference type="EMBL" id="AND28054.1"/>
    </source>
</evidence>
<reference evidence="1" key="1">
    <citation type="journal article" date="2017" name="Res. Microbiol.">
        <title>Comparative genomics of extrachromosomal elements in Bacillus thuringiensis subsp. israelensis.</title>
        <authorList>
            <person name="Bolotin A."/>
            <person name="Gillis A."/>
            <person name="Sanchis V."/>
            <person name="Nielsen-LeRoux C."/>
            <person name="Mahillon J."/>
            <person name="Lereclus D."/>
            <person name="Sorokin A."/>
        </authorList>
    </citation>
    <scope>NUCLEOTIDE SEQUENCE</scope>
    <source>
        <strain evidence="1">AM65-52</strain>
        <plasmid evidence="1">pAM65-52-2-350K</plasmid>
    </source>
</reference>
<accession>A0A160LHX2</accession>
<geneLocation type="plasmid" evidence="1">
    <name>pAM65-52-2-350K</name>
</geneLocation>
<organism evidence="1">
    <name type="scientific">Bacillus thuringiensis subsp. israelensis</name>
    <dbReference type="NCBI Taxonomy" id="1430"/>
    <lineage>
        <taxon>Bacteria</taxon>
        <taxon>Bacillati</taxon>
        <taxon>Bacillota</taxon>
        <taxon>Bacilli</taxon>
        <taxon>Bacillales</taxon>
        <taxon>Bacillaceae</taxon>
        <taxon>Bacillus</taxon>
        <taxon>Bacillus cereus group</taxon>
    </lineage>
</organism>
<gene>
    <name evidence="1" type="ORF">ATN07_30550</name>
</gene>